<dbReference type="SUPFAM" id="SSF81345">
    <property type="entry name" value="ABC transporter involved in vitamin B12 uptake, BtuC"/>
    <property type="match status" value="1"/>
</dbReference>
<accession>A0A3A1Y7Z8</accession>
<evidence type="ECO:0000256" key="6">
    <source>
        <dbReference type="RuleBase" id="RU003943"/>
    </source>
</evidence>
<feature type="transmembrane region" description="Helical" evidence="7">
    <location>
        <begin position="224"/>
        <end position="241"/>
    </location>
</feature>
<dbReference type="Proteomes" id="UP000265691">
    <property type="component" value="Unassembled WGS sequence"/>
</dbReference>
<reference evidence="8 9" key="1">
    <citation type="submission" date="2017-08" db="EMBL/GenBank/DDBJ databases">
        <title>Reclassification of Bisgaard taxon 37 and 44.</title>
        <authorList>
            <person name="Christensen H."/>
        </authorList>
    </citation>
    <scope>NUCLEOTIDE SEQUENCE [LARGE SCALE GENOMIC DNA]</scope>
    <source>
        <strain evidence="8 9">B96_3</strain>
    </source>
</reference>
<dbReference type="AlphaFoldDB" id="A0A3A1Y7Z8"/>
<organism evidence="8 9">
    <name type="scientific">Psittacicella hinzii</name>
    <dbReference type="NCBI Taxonomy" id="2028575"/>
    <lineage>
        <taxon>Bacteria</taxon>
        <taxon>Pseudomonadati</taxon>
        <taxon>Pseudomonadota</taxon>
        <taxon>Gammaproteobacteria</taxon>
        <taxon>Pasteurellales</taxon>
        <taxon>Psittacicellaceae</taxon>
        <taxon>Psittacicella</taxon>
    </lineage>
</organism>
<keyword evidence="4 7" id="KW-1133">Transmembrane helix</keyword>
<evidence type="ECO:0000256" key="1">
    <source>
        <dbReference type="ARBA" id="ARBA00004141"/>
    </source>
</evidence>
<comment type="caution">
    <text evidence="8">The sequence shown here is derived from an EMBL/GenBank/DDBJ whole genome shotgun (WGS) entry which is preliminary data.</text>
</comment>
<comment type="subcellular location">
    <subcellularLocation>
        <location evidence="6">Cell membrane</location>
        <topology evidence="6">Multi-pass membrane protein</topology>
    </subcellularLocation>
    <subcellularLocation>
        <location evidence="1">Membrane</location>
        <topology evidence="1">Multi-pass membrane protein</topology>
    </subcellularLocation>
</comment>
<dbReference type="InterPro" id="IPR037294">
    <property type="entry name" value="ABC_BtuC-like"/>
</dbReference>
<evidence type="ECO:0000256" key="2">
    <source>
        <dbReference type="ARBA" id="ARBA00008034"/>
    </source>
</evidence>
<feature type="transmembrane region" description="Helical" evidence="7">
    <location>
        <begin position="140"/>
        <end position="159"/>
    </location>
</feature>
<evidence type="ECO:0000313" key="8">
    <source>
        <dbReference type="EMBL" id="RIY32224.1"/>
    </source>
</evidence>
<feature type="transmembrane region" description="Helical" evidence="7">
    <location>
        <begin position="185"/>
        <end position="212"/>
    </location>
</feature>
<evidence type="ECO:0000256" key="7">
    <source>
        <dbReference type="SAM" id="Phobius"/>
    </source>
</evidence>
<dbReference type="PANTHER" id="PTHR30477:SF13">
    <property type="entry name" value="IRON TRANSPORT SYSTEM MEMBRANE PROTEIN HI_0360-RELATED"/>
    <property type="match status" value="1"/>
</dbReference>
<sequence length="292" mass="32624">MLEFIYDNFLDPLNYEFYRIAIITSILVSFSTAIVSVVVVNKNWAMLGMGLSNSVFPGVVLGSLIHIPIAMTIGAFSSGLLCFYLTNFILAHSKLKTDAALGMCYSCFFAVGLLLLSFIKTESHITHILFGNLLGVEESDYYELLIISVVVLVFVVFRFRDIVLFTFDELQFKILGLNFQRFHNYMLVILTLTIIASLQAIGILLTISYLVLPAVTAQLISKKLGHVFAIGIITNLISSYAGLSLSYILNIATGPSIVVMQTIFFLLAFVYRRLRNWQIRRSAVTAKKVKLS</sequence>
<dbReference type="InterPro" id="IPR001626">
    <property type="entry name" value="ABC_TroCD"/>
</dbReference>
<feature type="transmembrane region" description="Helical" evidence="7">
    <location>
        <begin position="20"/>
        <end position="40"/>
    </location>
</feature>
<dbReference type="GO" id="GO:0043190">
    <property type="term" value="C:ATP-binding cassette (ABC) transporter complex"/>
    <property type="evidence" value="ECO:0007669"/>
    <property type="project" value="InterPro"/>
</dbReference>
<dbReference type="CDD" id="cd06550">
    <property type="entry name" value="TM_ABC_iron-siderophores_like"/>
    <property type="match status" value="1"/>
</dbReference>
<evidence type="ECO:0000256" key="3">
    <source>
        <dbReference type="ARBA" id="ARBA00022692"/>
    </source>
</evidence>
<dbReference type="OrthoDB" id="9804300at2"/>
<dbReference type="GO" id="GO:0010043">
    <property type="term" value="P:response to zinc ion"/>
    <property type="evidence" value="ECO:0007669"/>
    <property type="project" value="TreeGrafter"/>
</dbReference>
<keyword evidence="6" id="KW-0813">Transport</keyword>
<feature type="transmembrane region" description="Helical" evidence="7">
    <location>
        <begin position="99"/>
        <end position="119"/>
    </location>
</feature>
<feature type="transmembrane region" description="Helical" evidence="7">
    <location>
        <begin position="247"/>
        <end position="271"/>
    </location>
</feature>
<comment type="similarity">
    <text evidence="2 6">Belongs to the ABC-3 integral membrane protein family.</text>
</comment>
<dbReference type="RefSeq" id="WP_119525319.1">
    <property type="nucleotide sequence ID" value="NZ_NRHC01000065.1"/>
</dbReference>
<name>A0A3A1Y7Z8_9GAMM</name>
<evidence type="ECO:0000256" key="5">
    <source>
        <dbReference type="ARBA" id="ARBA00023136"/>
    </source>
</evidence>
<dbReference type="GO" id="GO:0055085">
    <property type="term" value="P:transmembrane transport"/>
    <property type="evidence" value="ECO:0007669"/>
    <property type="project" value="InterPro"/>
</dbReference>
<dbReference type="EMBL" id="NRHC01000065">
    <property type="protein sequence ID" value="RIY32224.1"/>
    <property type="molecule type" value="Genomic_DNA"/>
</dbReference>
<keyword evidence="9" id="KW-1185">Reference proteome</keyword>
<evidence type="ECO:0008006" key="10">
    <source>
        <dbReference type="Google" id="ProtNLM"/>
    </source>
</evidence>
<dbReference type="Pfam" id="PF00950">
    <property type="entry name" value="ABC-3"/>
    <property type="match status" value="1"/>
</dbReference>
<evidence type="ECO:0000313" key="9">
    <source>
        <dbReference type="Proteomes" id="UP000265691"/>
    </source>
</evidence>
<dbReference type="PANTHER" id="PTHR30477">
    <property type="entry name" value="ABC-TRANSPORTER METAL-BINDING PROTEIN"/>
    <property type="match status" value="1"/>
</dbReference>
<feature type="transmembrane region" description="Helical" evidence="7">
    <location>
        <begin position="61"/>
        <end position="87"/>
    </location>
</feature>
<keyword evidence="5 7" id="KW-0472">Membrane</keyword>
<gene>
    <name evidence="8" type="ORF">CKF54_05280</name>
</gene>
<evidence type="ECO:0000256" key="4">
    <source>
        <dbReference type="ARBA" id="ARBA00022989"/>
    </source>
</evidence>
<dbReference type="Gene3D" id="1.10.3470.10">
    <property type="entry name" value="ABC transporter involved in vitamin B12 uptake, BtuC"/>
    <property type="match status" value="1"/>
</dbReference>
<protein>
    <recommendedName>
        <fullName evidence="10">Metal ABC transporter permease</fullName>
    </recommendedName>
</protein>
<proteinExistence type="inferred from homology"/>
<keyword evidence="3 6" id="KW-0812">Transmembrane</keyword>